<dbReference type="RefSeq" id="WP_338397567.1">
    <property type="nucleotide sequence ID" value="NZ_AP025292.1"/>
</dbReference>
<evidence type="ECO:0000313" key="3">
    <source>
        <dbReference type="Proteomes" id="UP001354989"/>
    </source>
</evidence>
<dbReference type="PANTHER" id="PTHR43157">
    <property type="entry name" value="PHOSPHATIDYLINOSITOL-GLYCAN BIOSYNTHESIS CLASS F PROTEIN-RELATED"/>
    <property type="match status" value="1"/>
</dbReference>
<dbReference type="Gene3D" id="3.40.50.720">
    <property type="entry name" value="NAD(P)-binding Rossmann-like Domain"/>
    <property type="match status" value="1"/>
</dbReference>
<keyword evidence="3" id="KW-1185">Reference proteome</keyword>
<dbReference type="SUPFAM" id="SSF51735">
    <property type="entry name" value="NAD(P)-binding Rossmann-fold domains"/>
    <property type="match status" value="1"/>
</dbReference>
<dbReference type="Pfam" id="PF00106">
    <property type="entry name" value="adh_short"/>
    <property type="match status" value="1"/>
</dbReference>
<protein>
    <submittedName>
        <fullName evidence="2">Dehydrogenase</fullName>
    </submittedName>
</protein>
<dbReference type="PRINTS" id="PR00081">
    <property type="entry name" value="GDHRDH"/>
</dbReference>
<keyword evidence="1" id="KW-0560">Oxidoreductase</keyword>
<proteinExistence type="predicted"/>
<evidence type="ECO:0000313" key="2">
    <source>
        <dbReference type="EMBL" id="BDC98248.1"/>
    </source>
</evidence>
<organism evidence="2 3">
    <name type="scientific">Persicobacter psychrovividus</name>
    <dbReference type="NCBI Taxonomy" id="387638"/>
    <lineage>
        <taxon>Bacteria</taxon>
        <taxon>Pseudomonadati</taxon>
        <taxon>Bacteroidota</taxon>
        <taxon>Cytophagia</taxon>
        <taxon>Cytophagales</taxon>
        <taxon>Persicobacteraceae</taxon>
        <taxon>Persicobacter</taxon>
    </lineage>
</organism>
<dbReference type="EMBL" id="AP025292">
    <property type="protein sequence ID" value="BDC98248.1"/>
    <property type="molecule type" value="Genomic_DNA"/>
</dbReference>
<evidence type="ECO:0000256" key="1">
    <source>
        <dbReference type="ARBA" id="ARBA00023002"/>
    </source>
</evidence>
<gene>
    <name evidence="2" type="ORF">PEPS_05290</name>
</gene>
<accession>A0ABM7VC28</accession>
<reference evidence="2 3" key="1">
    <citation type="submission" date="2021-12" db="EMBL/GenBank/DDBJ databases">
        <title>Genome sequencing of bacteria with rrn-lacking chromosome and rrn-plasmid.</title>
        <authorList>
            <person name="Anda M."/>
            <person name="Iwasaki W."/>
        </authorList>
    </citation>
    <scope>NUCLEOTIDE SEQUENCE [LARGE SCALE GENOMIC DNA]</scope>
    <source>
        <strain evidence="2 3">NBRC 101262</strain>
    </source>
</reference>
<name>A0ABM7VC28_9BACT</name>
<dbReference type="Proteomes" id="UP001354989">
    <property type="component" value="Chromosome"/>
</dbReference>
<sequence>MNKKICFITGANSGIGKATAVQLAERGYVVLIGARNESRGLQAVADVKEMSSSETVELVQIDLSLKASISHAVKEIKSKFDHLDVLIHNAADFDVSRKAPVLTAEGVESIWATNHIGPVLLTNGLLDLLKNSKQGRIIMVASQGLMLHPRMKVDLNDPEYQHRKFSVAKAYYQSKLAQVMYTYWLAKKLSDTAVTVNCIRVTNVKIDLNRYPDLSALMKFLYSIKSKFSISPEQMAETYTYLADDPAVSKTTGKYFNEKNEMVDSSAYSKEEKHWEELMELTKGYVAEGFSVKPSREGLSR</sequence>
<dbReference type="PANTHER" id="PTHR43157:SF31">
    <property type="entry name" value="PHOSPHATIDYLINOSITOL-GLYCAN BIOSYNTHESIS CLASS F PROTEIN"/>
    <property type="match status" value="1"/>
</dbReference>
<dbReference type="InterPro" id="IPR002347">
    <property type="entry name" value="SDR_fam"/>
</dbReference>
<dbReference type="InterPro" id="IPR036291">
    <property type="entry name" value="NAD(P)-bd_dom_sf"/>
</dbReference>